<comment type="catalytic activity">
    <reaction evidence="12">
        <text>L-threonyl-[protein] + ATP = O-phospho-L-threonyl-[protein] + ADP + H(+)</text>
        <dbReference type="Rhea" id="RHEA:46608"/>
        <dbReference type="Rhea" id="RHEA-COMP:11060"/>
        <dbReference type="Rhea" id="RHEA-COMP:11605"/>
        <dbReference type="ChEBI" id="CHEBI:15378"/>
        <dbReference type="ChEBI" id="CHEBI:30013"/>
        <dbReference type="ChEBI" id="CHEBI:30616"/>
        <dbReference type="ChEBI" id="CHEBI:61977"/>
        <dbReference type="ChEBI" id="CHEBI:456216"/>
        <dbReference type="EC" id="2.7.11.1"/>
    </reaction>
</comment>
<evidence type="ECO:0000313" key="19">
    <source>
        <dbReference type="Proteomes" id="UP000549394"/>
    </source>
</evidence>
<organism evidence="18 19">
    <name type="scientific">Dimorphilus gyrociliatus</name>
    <dbReference type="NCBI Taxonomy" id="2664684"/>
    <lineage>
        <taxon>Eukaryota</taxon>
        <taxon>Metazoa</taxon>
        <taxon>Spiralia</taxon>
        <taxon>Lophotrochozoa</taxon>
        <taxon>Annelida</taxon>
        <taxon>Polychaeta</taxon>
        <taxon>Polychaeta incertae sedis</taxon>
        <taxon>Dinophilidae</taxon>
        <taxon>Dimorphilus</taxon>
    </lineage>
</organism>
<keyword evidence="5" id="KW-0808">Transferase</keyword>
<dbReference type="PROSITE" id="PS00108">
    <property type="entry name" value="PROTEIN_KINASE_ST"/>
    <property type="match status" value="1"/>
</dbReference>
<keyword evidence="7" id="KW-0227">DNA damage</keyword>
<dbReference type="InterPro" id="IPR008271">
    <property type="entry name" value="Ser/Thr_kinase_AS"/>
</dbReference>
<evidence type="ECO:0000256" key="16">
    <source>
        <dbReference type="SAM" id="MobiDB-lite"/>
    </source>
</evidence>
<dbReference type="OrthoDB" id="539158at2759"/>
<dbReference type="FunFam" id="1.10.510.10:FF:000301">
    <property type="entry name" value="Serine/threonine-protein kinase Chk1"/>
    <property type="match status" value="1"/>
</dbReference>
<feature type="region of interest" description="Disordered" evidence="16">
    <location>
        <begin position="298"/>
        <end position="326"/>
    </location>
</feature>
<evidence type="ECO:0000256" key="3">
    <source>
        <dbReference type="ARBA" id="ARBA00012513"/>
    </source>
</evidence>
<evidence type="ECO:0000256" key="4">
    <source>
        <dbReference type="ARBA" id="ARBA00022527"/>
    </source>
</evidence>
<reference evidence="18 19" key="1">
    <citation type="submission" date="2020-08" db="EMBL/GenBank/DDBJ databases">
        <authorList>
            <person name="Hejnol A."/>
        </authorList>
    </citation>
    <scope>NUCLEOTIDE SEQUENCE [LARGE SCALE GENOMIC DNA]</scope>
</reference>
<evidence type="ECO:0000256" key="7">
    <source>
        <dbReference type="ARBA" id="ARBA00022763"/>
    </source>
</evidence>
<dbReference type="PANTHER" id="PTHR24346:SF107">
    <property type="entry name" value="SERINE_THREONINE-PROTEIN KINASE CHK1"/>
    <property type="match status" value="1"/>
</dbReference>
<dbReference type="PROSITE" id="PS50011">
    <property type="entry name" value="PROTEIN_KINASE_DOM"/>
    <property type="match status" value="1"/>
</dbReference>
<feature type="binding site" evidence="14">
    <location>
        <position position="38"/>
    </location>
    <ligand>
        <name>ATP</name>
        <dbReference type="ChEBI" id="CHEBI:30616"/>
    </ligand>
</feature>
<evidence type="ECO:0000256" key="9">
    <source>
        <dbReference type="ARBA" id="ARBA00022840"/>
    </source>
</evidence>
<proteinExistence type="inferred from homology"/>
<comment type="similarity">
    <text evidence="2">Belongs to the protein kinase superfamily. CAMK Ser/Thr protein kinase family. NIM1 subfamily.</text>
</comment>
<dbReference type="PANTHER" id="PTHR24346">
    <property type="entry name" value="MAP/MICROTUBULE AFFINITY-REGULATING KINASE"/>
    <property type="match status" value="1"/>
</dbReference>
<dbReference type="InterPro" id="IPR017441">
    <property type="entry name" value="Protein_kinase_ATP_BS"/>
</dbReference>
<evidence type="ECO:0000256" key="8">
    <source>
        <dbReference type="ARBA" id="ARBA00022777"/>
    </source>
</evidence>
<evidence type="ECO:0000256" key="5">
    <source>
        <dbReference type="ARBA" id="ARBA00022679"/>
    </source>
</evidence>
<evidence type="ECO:0000256" key="12">
    <source>
        <dbReference type="ARBA" id="ARBA00047899"/>
    </source>
</evidence>
<dbReference type="GO" id="GO:0035556">
    <property type="term" value="P:intracellular signal transduction"/>
    <property type="evidence" value="ECO:0007669"/>
    <property type="project" value="TreeGrafter"/>
</dbReference>
<evidence type="ECO:0000256" key="11">
    <source>
        <dbReference type="ARBA" id="ARBA00023306"/>
    </source>
</evidence>
<dbReference type="GO" id="GO:0005737">
    <property type="term" value="C:cytoplasm"/>
    <property type="evidence" value="ECO:0007669"/>
    <property type="project" value="TreeGrafter"/>
</dbReference>
<dbReference type="InterPro" id="IPR011009">
    <property type="entry name" value="Kinase-like_dom_sf"/>
</dbReference>
<gene>
    <name evidence="18" type="ORF">DGYR_LOCUS1928</name>
</gene>
<dbReference type="AlphaFoldDB" id="A0A7I8V9D2"/>
<evidence type="ECO:0000256" key="14">
    <source>
        <dbReference type="PROSITE-ProRule" id="PRU10141"/>
    </source>
</evidence>
<dbReference type="GO" id="GO:0005634">
    <property type="term" value="C:nucleus"/>
    <property type="evidence" value="ECO:0007669"/>
    <property type="project" value="UniProtKB-SubCell"/>
</dbReference>
<keyword evidence="11" id="KW-0131">Cell cycle</keyword>
<dbReference type="SMART" id="SM00220">
    <property type="entry name" value="S_TKc"/>
    <property type="match status" value="1"/>
</dbReference>
<dbReference type="GO" id="GO:0005524">
    <property type="term" value="F:ATP binding"/>
    <property type="evidence" value="ECO:0007669"/>
    <property type="project" value="UniProtKB-UniRule"/>
</dbReference>
<dbReference type="FunFam" id="3.30.200.20:FF:000229">
    <property type="entry name" value="Serine/threonine-protein kinase Chk1"/>
    <property type="match status" value="1"/>
</dbReference>
<dbReference type="PROSITE" id="PS00107">
    <property type="entry name" value="PROTEIN_KINASE_ATP"/>
    <property type="match status" value="1"/>
</dbReference>
<evidence type="ECO:0000256" key="13">
    <source>
        <dbReference type="ARBA" id="ARBA00048679"/>
    </source>
</evidence>
<protein>
    <recommendedName>
        <fullName evidence="3">non-specific serine/threonine protein kinase</fullName>
        <ecNumber evidence="3">2.7.11.1</ecNumber>
    </recommendedName>
</protein>
<dbReference type="EC" id="2.7.11.1" evidence="3"/>
<dbReference type="Proteomes" id="UP000549394">
    <property type="component" value="Unassembled WGS sequence"/>
</dbReference>
<evidence type="ECO:0000256" key="6">
    <source>
        <dbReference type="ARBA" id="ARBA00022741"/>
    </source>
</evidence>
<keyword evidence="6 14" id="KW-0547">Nucleotide-binding</keyword>
<evidence type="ECO:0000256" key="2">
    <source>
        <dbReference type="ARBA" id="ARBA00010791"/>
    </source>
</evidence>
<comment type="caution">
    <text evidence="18">The sequence shown here is derived from an EMBL/GenBank/DDBJ whole genome shotgun (WGS) entry which is preliminary data.</text>
</comment>
<keyword evidence="19" id="KW-1185">Reference proteome</keyword>
<evidence type="ECO:0000256" key="15">
    <source>
        <dbReference type="RuleBase" id="RU000304"/>
    </source>
</evidence>
<comment type="subcellular location">
    <subcellularLocation>
        <location evidence="1">Nucleus</location>
    </subcellularLocation>
</comment>
<evidence type="ECO:0000259" key="17">
    <source>
        <dbReference type="PROSITE" id="PS50011"/>
    </source>
</evidence>
<dbReference type="InterPro" id="IPR000719">
    <property type="entry name" value="Prot_kinase_dom"/>
</dbReference>
<evidence type="ECO:0000313" key="18">
    <source>
        <dbReference type="EMBL" id="CAD5112859.1"/>
    </source>
</evidence>
<keyword evidence="9 14" id="KW-0067">ATP-binding</keyword>
<feature type="domain" description="Protein kinase" evidence="17">
    <location>
        <begin position="9"/>
        <end position="265"/>
    </location>
</feature>
<accession>A0A7I8V9D2</accession>
<keyword evidence="10" id="KW-0539">Nucleus</keyword>
<comment type="catalytic activity">
    <reaction evidence="13">
        <text>L-seryl-[protein] + ATP = O-phospho-L-seryl-[protein] + ADP + H(+)</text>
        <dbReference type="Rhea" id="RHEA:17989"/>
        <dbReference type="Rhea" id="RHEA-COMP:9863"/>
        <dbReference type="Rhea" id="RHEA-COMP:11604"/>
        <dbReference type="ChEBI" id="CHEBI:15378"/>
        <dbReference type="ChEBI" id="CHEBI:29999"/>
        <dbReference type="ChEBI" id="CHEBI:30616"/>
        <dbReference type="ChEBI" id="CHEBI:83421"/>
        <dbReference type="ChEBI" id="CHEBI:456216"/>
        <dbReference type="EC" id="2.7.11.1"/>
    </reaction>
</comment>
<dbReference type="Gene3D" id="1.10.510.10">
    <property type="entry name" value="Transferase(Phosphotransferase) domain 1"/>
    <property type="match status" value="1"/>
</dbReference>
<feature type="compositionally biased region" description="Polar residues" evidence="16">
    <location>
        <begin position="299"/>
        <end position="319"/>
    </location>
</feature>
<dbReference type="EMBL" id="CAJFCJ010000003">
    <property type="protein sequence ID" value="CAD5112859.1"/>
    <property type="molecule type" value="Genomic_DNA"/>
</dbReference>
<keyword evidence="8" id="KW-0418">Kinase</keyword>
<dbReference type="Pfam" id="PF00069">
    <property type="entry name" value="Pkinase"/>
    <property type="match status" value="1"/>
</dbReference>
<dbReference type="GO" id="GO:0004674">
    <property type="term" value="F:protein serine/threonine kinase activity"/>
    <property type="evidence" value="ECO:0007669"/>
    <property type="project" value="UniProtKB-KW"/>
</dbReference>
<name>A0A7I8V9D2_9ANNE</name>
<dbReference type="GO" id="GO:0006974">
    <property type="term" value="P:DNA damage response"/>
    <property type="evidence" value="ECO:0007669"/>
    <property type="project" value="UniProtKB-KW"/>
</dbReference>
<dbReference type="Gene3D" id="3.30.200.20">
    <property type="entry name" value="Phosphorylase Kinase, domain 1"/>
    <property type="match status" value="1"/>
</dbReference>
<evidence type="ECO:0000256" key="1">
    <source>
        <dbReference type="ARBA" id="ARBA00004123"/>
    </source>
</evidence>
<dbReference type="SUPFAM" id="SSF56112">
    <property type="entry name" value="Protein kinase-like (PK-like)"/>
    <property type="match status" value="1"/>
</dbReference>
<keyword evidence="4 15" id="KW-0723">Serine/threonine-protein kinase</keyword>
<sequence length="473" mass="53469">MDCDSINDWVFVGVLGEGAYGEVKLALNKKTNESIAVKIINLASHENAEKNTRKEFIIHRMLKHDNIIKLYGQRLDGGIHYIFLEYAGGGELFDRIEPDVGTSALEGQRYFKQVINGVEYLHSKGIVHRDLKPENILLTDQNEVKISDFGMATVFRYQGKERMLDTCCGTRPYVAPEILQSKPYHATPVDIFSCGVVLVTLLAGELPWDEPTDKCRDYVQWKAFEFTITPWSKINNLALSLLKNMLQENVQQRATIDFIKRHAWYNSSVEVISANPTTSPPIIKSAKHPLKRVCAEGEGSSNDVESLMSVSQPDPNRYSNDMEEDGSAKVTCFSQPTKSKDMFVESQPTGSGASQGLFQSLVKRMTRFFVKISKQAMAHNLLLLVRFGYSIKNQQNDQVTFETTSRRGIHTTFKAFLITAGDHLLVDFRLSQGDGIHFKRQFIKIRESLKDVIDDRVTNYCAPNIFPSQHSVL</sequence>
<evidence type="ECO:0000256" key="10">
    <source>
        <dbReference type="ARBA" id="ARBA00023242"/>
    </source>
</evidence>